<feature type="transmembrane region" description="Helical" evidence="6">
    <location>
        <begin position="120"/>
        <end position="141"/>
    </location>
</feature>
<dbReference type="PANTHER" id="PTHR30086">
    <property type="entry name" value="ARGININE EXPORTER PROTEIN ARGO"/>
    <property type="match status" value="1"/>
</dbReference>
<dbReference type="Pfam" id="PF01810">
    <property type="entry name" value="LysE"/>
    <property type="match status" value="1"/>
</dbReference>
<protein>
    <submittedName>
        <fullName evidence="7">Threonine/homoserine/homoserine lactone efflux protein</fullName>
    </submittedName>
</protein>
<dbReference type="PIRSF" id="PIRSF006324">
    <property type="entry name" value="LeuE"/>
    <property type="match status" value="1"/>
</dbReference>
<sequence>MPTASTLLMFLVVCLGVVLVPGPSNMLILSCGLSRGRRYAMAAVTGVETASAVRVVATAAGLATLLASSPTVYALIRWAGVAYLIWLAAQALRGRDHNPPEPSQGHLPAGQGLRGAGRGFVVALANPKMVIFFLALFPQFVHPGRGPAAVQMLLLGAIFWFLGAVWDIALALASDAIGGRLRDRPKIRRAQKHLEVITYLLLAGWAALT</sequence>
<dbReference type="EMBL" id="VIVQ01000002">
    <property type="protein sequence ID" value="TWE10490.1"/>
    <property type="molecule type" value="Genomic_DNA"/>
</dbReference>
<name>A0A561E4J6_9MICO</name>
<keyword evidence="3 6" id="KW-0812">Transmembrane</keyword>
<keyword evidence="4 6" id="KW-1133">Transmembrane helix</keyword>
<evidence type="ECO:0000256" key="2">
    <source>
        <dbReference type="ARBA" id="ARBA00022475"/>
    </source>
</evidence>
<feature type="transmembrane region" description="Helical" evidence="6">
    <location>
        <begin position="6"/>
        <end position="28"/>
    </location>
</feature>
<dbReference type="GO" id="GO:0005886">
    <property type="term" value="C:plasma membrane"/>
    <property type="evidence" value="ECO:0007669"/>
    <property type="project" value="UniProtKB-SubCell"/>
</dbReference>
<keyword evidence="5 6" id="KW-0472">Membrane</keyword>
<evidence type="ECO:0000313" key="8">
    <source>
        <dbReference type="Proteomes" id="UP000318297"/>
    </source>
</evidence>
<dbReference type="GO" id="GO:0015171">
    <property type="term" value="F:amino acid transmembrane transporter activity"/>
    <property type="evidence" value="ECO:0007669"/>
    <property type="project" value="TreeGrafter"/>
</dbReference>
<dbReference type="AlphaFoldDB" id="A0A561E4J6"/>
<evidence type="ECO:0000256" key="4">
    <source>
        <dbReference type="ARBA" id="ARBA00022989"/>
    </source>
</evidence>
<organism evidence="7 8">
    <name type="scientific">Rudaeicoccus suwonensis</name>
    <dbReference type="NCBI Taxonomy" id="657409"/>
    <lineage>
        <taxon>Bacteria</taxon>
        <taxon>Bacillati</taxon>
        <taxon>Actinomycetota</taxon>
        <taxon>Actinomycetes</taxon>
        <taxon>Micrococcales</taxon>
        <taxon>Dermacoccaceae</taxon>
        <taxon>Rudaeicoccus</taxon>
    </lineage>
</organism>
<dbReference type="PANTHER" id="PTHR30086:SF20">
    <property type="entry name" value="ARGININE EXPORTER PROTEIN ARGO-RELATED"/>
    <property type="match status" value="1"/>
</dbReference>
<accession>A0A561E4J6</accession>
<keyword evidence="2" id="KW-1003">Cell membrane</keyword>
<proteinExistence type="predicted"/>
<evidence type="ECO:0000256" key="6">
    <source>
        <dbReference type="SAM" id="Phobius"/>
    </source>
</evidence>
<keyword evidence="8" id="KW-1185">Reference proteome</keyword>
<evidence type="ECO:0000313" key="7">
    <source>
        <dbReference type="EMBL" id="TWE10490.1"/>
    </source>
</evidence>
<feature type="transmembrane region" description="Helical" evidence="6">
    <location>
        <begin position="153"/>
        <end position="173"/>
    </location>
</feature>
<comment type="caution">
    <text evidence="7">The sequence shown here is derived from an EMBL/GenBank/DDBJ whole genome shotgun (WGS) entry which is preliminary data.</text>
</comment>
<dbReference type="OrthoDB" id="9784202at2"/>
<comment type="subcellular location">
    <subcellularLocation>
        <location evidence="1">Cell membrane</location>
        <topology evidence="1">Multi-pass membrane protein</topology>
    </subcellularLocation>
</comment>
<reference evidence="7 8" key="1">
    <citation type="submission" date="2019-06" db="EMBL/GenBank/DDBJ databases">
        <title>Sequencing the genomes of 1000 actinobacteria strains.</title>
        <authorList>
            <person name="Klenk H.-P."/>
        </authorList>
    </citation>
    <scope>NUCLEOTIDE SEQUENCE [LARGE SCALE GENOMIC DNA]</scope>
    <source>
        <strain evidence="7 8">DSM 19560</strain>
    </source>
</reference>
<evidence type="ECO:0000256" key="5">
    <source>
        <dbReference type="ARBA" id="ARBA00023136"/>
    </source>
</evidence>
<feature type="transmembrane region" description="Helical" evidence="6">
    <location>
        <begin position="72"/>
        <end position="89"/>
    </location>
</feature>
<dbReference type="InterPro" id="IPR001123">
    <property type="entry name" value="LeuE-type"/>
</dbReference>
<evidence type="ECO:0000256" key="1">
    <source>
        <dbReference type="ARBA" id="ARBA00004651"/>
    </source>
</evidence>
<evidence type="ECO:0000256" key="3">
    <source>
        <dbReference type="ARBA" id="ARBA00022692"/>
    </source>
</evidence>
<dbReference type="Proteomes" id="UP000318297">
    <property type="component" value="Unassembled WGS sequence"/>
</dbReference>
<gene>
    <name evidence="7" type="ORF">BKA23_2853</name>
</gene>